<dbReference type="AlphaFoldDB" id="A0A8J5FNL0"/>
<keyword evidence="3" id="KW-1185">Reference proteome</keyword>
<accession>A0A8J5FNL0</accession>
<evidence type="ECO:0000313" key="2">
    <source>
        <dbReference type="EMBL" id="KAG6490718.1"/>
    </source>
</evidence>
<dbReference type="Proteomes" id="UP000734854">
    <property type="component" value="Unassembled WGS sequence"/>
</dbReference>
<evidence type="ECO:0000313" key="3">
    <source>
        <dbReference type="Proteomes" id="UP000734854"/>
    </source>
</evidence>
<protein>
    <submittedName>
        <fullName evidence="2">Uncharacterized protein</fullName>
    </submittedName>
</protein>
<name>A0A8J5FNL0_ZINOF</name>
<sequence length="322" mass="36275">MVTTNLILSLIISMLVLVLCMPLSKLYTSSSELIVELVIDVNLYALFQTPRGHMLLTQENEDTMVHDGNGGSKVGDEDIEIVTSLDVAFDEENNWDWIRQQPTQVIFDNDSEREPTSVVFMPENSSEASPIAAEILPTATEATDTTAQSLQVVQLANGIFISQKKYVREILYRFQMKDCNPISTPTEFGLKLNTDHDGKKIYGKSNRNTFVSHQEILRYLQGTKDFGIFYKKGEKLELFKFTDSDYAGDQDDGRSTSGYVFMLGTGVVSWSFKKEPIVSLLTTEAEFIATTACACQAIWFRRILEELQFKQVEATIVFCVTT</sequence>
<proteinExistence type="predicted"/>
<gene>
    <name evidence="2" type="ORF">ZIOFF_052028</name>
</gene>
<organism evidence="2 3">
    <name type="scientific">Zingiber officinale</name>
    <name type="common">Ginger</name>
    <name type="synonym">Amomum zingiber</name>
    <dbReference type="NCBI Taxonomy" id="94328"/>
    <lineage>
        <taxon>Eukaryota</taxon>
        <taxon>Viridiplantae</taxon>
        <taxon>Streptophyta</taxon>
        <taxon>Embryophyta</taxon>
        <taxon>Tracheophyta</taxon>
        <taxon>Spermatophyta</taxon>
        <taxon>Magnoliopsida</taxon>
        <taxon>Liliopsida</taxon>
        <taxon>Zingiberales</taxon>
        <taxon>Zingiberaceae</taxon>
        <taxon>Zingiber</taxon>
    </lineage>
</organism>
<feature type="signal peptide" evidence="1">
    <location>
        <begin position="1"/>
        <end position="20"/>
    </location>
</feature>
<keyword evidence="1" id="KW-0732">Signal</keyword>
<comment type="caution">
    <text evidence="2">The sequence shown here is derived from an EMBL/GenBank/DDBJ whole genome shotgun (WGS) entry which is preliminary data.</text>
</comment>
<feature type="chain" id="PRO_5035209149" evidence="1">
    <location>
        <begin position="21"/>
        <end position="322"/>
    </location>
</feature>
<reference evidence="2 3" key="1">
    <citation type="submission" date="2020-08" db="EMBL/GenBank/DDBJ databases">
        <title>Plant Genome Project.</title>
        <authorList>
            <person name="Zhang R.-G."/>
        </authorList>
    </citation>
    <scope>NUCLEOTIDE SEQUENCE [LARGE SCALE GENOMIC DNA]</scope>
    <source>
        <tissue evidence="2">Rhizome</tissue>
    </source>
</reference>
<dbReference type="PANTHER" id="PTHR11439">
    <property type="entry name" value="GAG-POL-RELATED RETROTRANSPOSON"/>
    <property type="match status" value="1"/>
</dbReference>
<dbReference type="EMBL" id="JACMSC010000014">
    <property type="protein sequence ID" value="KAG6490718.1"/>
    <property type="molecule type" value="Genomic_DNA"/>
</dbReference>
<dbReference type="PANTHER" id="PTHR11439:SF517">
    <property type="entry name" value="CYSTEINE-RICH RLK (RECEPTOR-LIKE PROTEIN KINASE) 8"/>
    <property type="match status" value="1"/>
</dbReference>
<dbReference type="CDD" id="cd09272">
    <property type="entry name" value="RNase_HI_RT_Ty1"/>
    <property type="match status" value="1"/>
</dbReference>
<evidence type="ECO:0000256" key="1">
    <source>
        <dbReference type="SAM" id="SignalP"/>
    </source>
</evidence>